<protein>
    <submittedName>
        <fullName evidence="1">Uncharacterized protein</fullName>
    </submittedName>
</protein>
<dbReference type="Proteomes" id="UP000029567">
    <property type="component" value="Unassembled WGS sequence"/>
</dbReference>
<dbReference type="EMBL" id="AWTN01000098">
    <property type="protein sequence ID" value="KGG89652.1"/>
    <property type="molecule type" value="Genomic_DNA"/>
</dbReference>
<reference evidence="1 2" key="1">
    <citation type="submission" date="2013-09" db="EMBL/GenBank/DDBJ databases">
        <title>High correlation between genotypes and phenotypes of environmental bacteria Comamonas testosteroni strains.</title>
        <authorList>
            <person name="Liu L."/>
            <person name="Zhu W."/>
            <person name="Xia X."/>
            <person name="Xu B."/>
            <person name="Luo M."/>
            <person name="Wang G."/>
        </authorList>
    </citation>
    <scope>NUCLEOTIDE SEQUENCE [LARGE SCALE GENOMIC DNA]</scope>
    <source>
        <strain evidence="1 2">JL14</strain>
    </source>
</reference>
<organism evidence="1 2">
    <name type="scientific">Comamonas thiooxydans</name>
    <dbReference type="NCBI Taxonomy" id="363952"/>
    <lineage>
        <taxon>Bacteria</taxon>
        <taxon>Pseudomonadati</taxon>
        <taxon>Pseudomonadota</taxon>
        <taxon>Betaproteobacteria</taxon>
        <taxon>Burkholderiales</taxon>
        <taxon>Comamonadaceae</taxon>
        <taxon>Comamonas</taxon>
    </lineage>
</organism>
<name>A0A0E3C016_9BURK</name>
<gene>
    <name evidence="1" type="ORF">P245_16905</name>
</gene>
<accession>A0A0E3C016</accession>
<evidence type="ECO:0000313" key="2">
    <source>
        <dbReference type="Proteomes" id="UP000029567"/>
    </source>
</evidence>
<comment type="caution">
    <text evidence="1">The sequence shown here is derived from an EMBL/GenBank/DDBJ whole genome shotgun (WGS) entry which is preliminary data.</text>
</comment>
<sequence length="43" mass="4682">MSGHDATLSFDSAARSPNRVPQALTHGWMRVQADCLNLDEIGL</sequence>
<proteinExistence type="predicted"/>
<evidence type="ECO:0000313" key="1">
    <source>
        <dbReference type="EMBL" id="KGG89652.1"/>
    </source>
</evidence>
<dbReference type="AlphaFoldDB" id="A0A0E3C016"/>